<feature type="compositionally biased region" description="Basic residues" evidence="1">
    <location>
        <begin position="183"/>
        <end position="192"/>
    </location>
</feature>
<feature type="region of interest" description="Disordered" evidence="1">
    <location>
        <begin position="139"/>
        <end position="235"/>
    </location>
</feature>
<evidence type="ECO:0000313" key="2">
    <source>
        <dbReference type="EMBL" id="KAG6444610.1"/>
    </source>
</evidence>
<dbReference type="PANTHER" id="PTHR36696">
    <property type="entry name" value="AGAP012002-PA"/>
    <property type="match status" value="1"/>
</dbReference>
<reference evidence="2" key="2">
    <citation type="submission" date="2020-12" db="EMBL/GenBank/DDBJ databases">
        <authorList>
            <person name="Kanost M."/>
        </authorList>
    </citation>
    <scope>NUCLEOTIDE SEQUENCE</scope>
</reference>
<name>A0A921YSY8_MANSE</name>
<dbReference type="PANTHER" id="PTHR36696:SF1">
    <property type="entry name" value="EF-HAND DOMAIN-CONTAINING PROTEIN"/>
    <property type="match status" value="1"/>
</dbReference>
<comment type="caution">
    <text evidence="2">The sequence shown here is derived from an EMBL/GenBank/DDBJ whole genome shotgun (WGS) entry which is preliminary data.</text>
</comment>
<evidence type="ECO:0000313" key="3">
    <source>
        <dbReference type="Proteomes" id="UP000791440"/>
    </source>
</evidence>
<sequence length="512" mass="57802">MPVFFQHPTMLPFIVSHSKLLANKKDIFNDKKTNSLIRFKPKGAKRRPLKLPPVVTASPCDCDLMHLTKIVINYAPKSRKRGGSNIVFSMTAWGAAGRRKRMKLPSGRVIGKYVKHERPMFYNCDEFFKKLENQLKALNLGKSPKKNKGETPASHRSKGDKDLNDGSETGRAATDDGGGEIRRRGKRRRKGRQGGSDRLTSAGLAAQTQQDPETQIAGIGTDSQNPSSRGSIAPAADDEVIVLPVVKSGVSKKADSFLDDEILKYLHREVDEEAIETEFDVKRRYVLEEALRTRPERPYGQEMQALIRELKVPAVSLGDWLHIPRVFSRRNAQFSLPIDSNALETLTPMNYAARFVTIKKSKQLLYLTVLRKFRPEGYRMPIKDIEEGLILMMGGILSAEQASHFQHIMMWTSYEEEENIPDEIKLTLLDSGRKTSITEGGDTGESITDTIKFRTWCGLCAICERMFGRYPPRDRDPPDGIELSDFTMLETKLAVLKVHSGLREVLDTIRER</sequence>
<evidence type="ECO:0000256" key="1">
    <source>
        <dbReference type="SAM" id="MobiDB-lite"/>
    </source>
</evidence>
<accession>A0A921YSY8</accession>
<organism evidence="2 3">
    <name type="scientific">Manduca sexta</name>
    <name type="common">Tobacco hawkmoth</name>
    <name type="synonym">Tobacco hornworm</name>
    <dbReference type="NCBI Taxonomy" id="7130"/>
    <lineage>
        <taxon>Eukaryota</taxon>
        <taxon>Metazoa</taxon>
        <taxon>Ecdysozoa</taxon>
        <taxon>Arthropoda</taxon>
        <taxon>Hexapoda</taxon>
        <taxon>Insecta</taxon>
        <taxon>Pterygota</taxon>
        <taxon>Neoptera</taxon>
        <taxon>Endopterygota</taxon>
        <taxon>Lepidoptera</taxon>
        <taxon>Glossata</taxon>
        <taxon>Ditrysia</taxon>
        <taxon>Bombycoidea</taxon>
        <taxon>Sphingidae</taxon>
        <taxon>Sphinginae</taxon>
        <taxon>Sphingini</taxon>
        <taxon>Manduca</taxon>
    </lineage>
</organism>
<reference evidence="2" key="1">
    <citation type="journal article" date="2016" name="Insect Biochem. Mol. Biol.">
        <title>Multifaceted biological insights from a draft genome sequence of the tobacco hornworm moth, Manduca sexta.</title>
        <authorList>
            <person name="Kanost M.R."/>
            <person name="Arrese E.L."/>
            <person name="Cao X."/>
            <person name="Chen Y.R."/>
            <person name="Chellapilla S."/>
            <person name="Goldsmith M.R."/>
            <person name="Grosse-Wilde E."/>
            <person name="Heckel D.G."/>
            <person name="Herndon N."/>
            <person name="Jiang H."/>
            <person name="Papanicolaou A."/>
            <person name="Qu J."/>
            <person name="Soulages J.L."/>
            <person name="Vogel H."/>
            <person name="Walters J."/>
            <person name="Waterhouse R.M."/>
            <person name="Ahn S.J."/>
            <person name="Almeida F.C."/>
            <person name="An C."/>
            <person name="Aqrawi P."/>
            <person name="Bretschneider A."/>
            <person name="Bryant W.B."/>
            <person name="Bucks S."/>
            <person name="Chao H."/>
            <person name="Chevignon G."/>
            <person name="Christen J.M."/>
            <person name="Clarke D.F."/>
            <person name="Dittmer N.T."/>
            <person name="Ferguson L.C.F."/>
            <person name="Garavelou S."/>
            <person name="Gordon K.H.J."/>
            <person name="Gunaratna R.T."/>
            <person name="Han Y."/>
            <person name="Hauser F."/>
            <person name="He Y."/>
            <person name="Heidel-Fischer H."/>
            <person name="Hirsh A."/>
            <person name="Hu Y."/>
            <person name="Jiang H."/>
            <person name="Kalra D."/>
            <person name="Klinner C."/>
            <person name="Konig C."/>
            <person name="Kovar C."/>
            <person name="Kroll A.R."/>
            <person name="Kuwar S.S."/>
            <person name="Lee S.L."/>
            <person name="Lehman R."/>
            <person name="Li K."/>
            <person name="Li Z."/>
            <person name="Liang H."/>
            <person name="Lovelace S."/>
            <person name="Lu Z."/>
            <person name="Mansfield J.H."/>
            <person name="McCulloch K.J."/>
            <person name="Mathew T."/>
            <person name="Morton B."/>
            <person name="Muzny D.M."/>
            <person name="Neunemann D."/>
            <person name="Ongeri F."/>
            <person name="Pauchet Y."/>
            <person name="Pu L.L."/>
            <person name="Pyrousis I."/>
            <person name="Rao X.J."/>
            <person name="Redding A."/>
            <person name="Roesel C."/>
            <person name="Sanchez-Gracia A."/>
            <person name="Schaack S."/>
            <person name="Shukla A."/>
            <person name="Tetreau G."/>
            <person name="Wang Y."/>
            <person name="Xiong G.H."/>
            <person name="Traut W."/>
            <person name="Walsh T.K."/>
            <person name="Worley K.C."/>
            <person name="Wu D."/>
            <person name="Wu W."/>
            <person name="Wu Y.Q."/>
            <person name="Zhang X."/>
            <person name="Zou Z."/>
            <person name="Zucker H."/>
            <person name="Briscoe A.D."/>
            <person name="Burmester T."/>
            <person name="Clem R.J."/>
            <person name="Feyereisen R."/>
            <person name="Grimmelikhuijzen C.J.P."/>
            <person name="Hamodrakas S.J."/>
            <person name="Hansson B.S."/>
            <person name="Huguet E."/>
            <person name="Jermiin L.S."/>
            <person name="Lan Q."/>
            <person name="Lehman H.K."/>
            <person name="Lorenzen M."/>
            <person name="Merzendorfer H."/>
            <person name="Michalopoulos I."/>
            <person name="Morton D.B."/>
            <person name="Muthukrishnan S."/>
            <person name="Oakeshott J.G."/>
            <person name="Palmer W."/>
            <person name="Park Y."/>
            <person name="Passarelli A.L."/>
            <person name="Rozas J."/>
            <person name="Schwartz L.M."/>
            <person name="Smith W."/>
            <person name="Southgate A."/>
            <person name="Vilcinskas A."/>
            <person name="Vogt R."/>
            <person name="Wang P."/>
            <person name="Werren J."/>
            <person name="Yu X.Q."/>
            <person name="Zhou J.J."/>
            <person name="Brown S.J."/>
            <person name="Scherer S.E."/>
            <person name="Richards S."/>
            <person name="Blissard G.W."/>
        </authorList>
    </citation>
    <scope>NUCLEOTIDE SEQUENCE</scope>
</reference>
<dbReference type="AlphaFoldDB" id="A0A921YSY8"/>
<proteinExistence type="predicted"/>
<dbReference type="EMBL" id="JH668311">
    <property type="protein sequence ID" value="KAG6444610.1"/>
    <property type="molecule type" value="Genomic_DNA"/>
</dbReference>
<dbReference type="Proteomes" id="UP000791440">
    <property type="component" value="Unassembled WGS sequence"/>
</dbReference>
<keyword evidence="3" id="KW-1185">Reference proteome</keyword>
<protein>
    <submittedName>
        <fullName evidence="2">Uncharacterized protein</fullName>
    </submittedName>
</protein>
<gene>
    <name evidence="2" type="ORF">O3G_MSEX003427</name>
</gene>
<feature type="compositionally biased region" description="Polar residues" evidence="1">
    <location>
        <begin position="221"/>
        <end position="230"/>
    </location>
</feature>